<evidence type="ECO:0000313" key="12">
    <source>
        <dbReference type="Proteomes" id="UP000268014"/>
    </source>
</evidence>
<dbReference type="PROSITE" id="PS50027">
    <property type="entry name" value="EGF_LAM_2"/>
    <property type="match status" value="1"/>
</dbReference>
<reference evidence="11 12" key="2">
    <citation type="submission" date="2018-11" db="EMBL/GenBank/DDBJ databases">
        <authorList>
            <consortium name="Pathogen Informatics"/>
        </authorList>
    </citation>
    <scope>NUCLEOTIDE SEQUENCE [LARGE SCALE GENOMIC DNA]</scope>
    <source>
        <strain evidence="11 12">MHpl1</strain>
    </source>
</reference>
<keyword evidence="7 8" id="KW-0424">Laminin EGF-like domain</keyword>
<evidence type="ECO:0000259" key="10">
    <source>
        <dbReference type="PROSITE" id="PS50189"/>
    </source>
</evidence>
<dbReference type="PROSITE" id="PS01248">
    <property type="entry name" value="EGF_LAM_1"/>
    <property type="match status" value="1"/>
</dbReference>
<dbReference type="GO" id="GO:0005576">
    <property type="term" value="C:extracellular region"/>
    <property type="evidence" value="ECO:0007669"/>
    <property type="project" value="UniProtKB-SubCell"/>
</dbReference>
<keyword evidence="3" id="KW-0732">Signal</keyword>
<keyword evidence="12" id="KW-1185">Reference proteome</keyword>
<evidence type="ECO:0000256" key="1">
    <source>
        <dbReference type="ARBA" id="ARBA00004613"/>
    </source>
</evidence>
<reference evidence="13" key="1">
    <citation type="submission" date="2017-02" db="UniProtKB">
        <authorList>
            <consortium name="WormBaseParasite"/>
        </authorList>
    </citation>
    <scope>IDENTIFICATION</scope>
</reference>
<comment type="subcellular location">
    <subcellularLocation>
        <location evidence="1">Secreted</location>
    </subcellularLocation>
</comment>
<dbReference type="EMBL" id="UZAF01000005">
    <property type="protein sequence ID" value="VDO04054.1"/>
    <property type="molecule type" value="Genomic_DNA"/>
</dbReference>
<protein>
    <submittedName>
        <fullName evidence="13">Laminin EGF-like domain-containing protein</fullName>
    </submittedName>
</protein>
<comment type="caution">
    <text evidence="8">Lacks conserved residue(s) required for the propagation of feature annotation.</text>
</comment>
<dbReference type="InterPro" id="IPR002049">
    <property type="entry name" value="LE_dom"/>
</dbReference>
<dbReference type="PROSITE" id="PS50189">
    <property type="entry name" value="NTR"/>
    <property type="match status" value="1"/>
</dbReference>
<dbReference type="InterPro" id="IPR001134">
    <property type="entry name" value="Netrin_domain"/>
</dbReference>
<dbReference type="Proteomes" id="UP000268014">
    <property type="component" value="Unassembled WGS sequence"/>
</dbReference>
<evidence type="ECO:0000256" key="6">
    <source>
        <dbReference type="ARBA" id="ARBA00023180"/>
    </source>
</evidence>
<feature type="domain" description="Laminin EGF-like" evidence="9">
    <location>
        <begin position="1"/>
        <end position="35"/>
    </location>
</feature>
<feature type="disulfide bond" evidence="8">
    <location>
        <begin position="7"/>
        <end position="16"/>
    </location>
</feature>
<evidence type="ECO:0000313" key="13">
    <source>
        <dbReference type="WBParaSite" id="HPLM_0000000601-mRNA-1"/>
    </source>
</evidence>
<dbReference type="WBParaSite" id="HPLM_0000000601-mRNA-1">
    <property type="protein sequence ID" value="HPLM_0000000601-mRNA-1"/>
    <property type="gene ID" value="HPLM_0000000601"/>
</dbReference>
<dbReference type="OrthoDB" id="5984158at2759"/>
<evidence type="ECO:0000256" key="5">
    <source>
        <dbReference type="ARBA" id="ARBA00023157"/>
    </source>
</evidence>
<dbReference type="SUPFAM" id="SSF57196">
    <property type="entry name" value="EGF/Laminin"/>
    <property type="match status" value="1"/>
</dbReference>
<dbReference type="CDD" id="cd00055">
    <property type="entry name" value="EGF_Lam"/>
    <property type="match status" value="1"/>
</dbReference>
<evidence type="ECO:0000256" key="8">
    <source>
        <dbReference type="PROSITE-ProRule" id="PRU00460"/>
    </source>
</evidence>
<evidence type="ECO:0000256" key="7">
    <source>
        <dbReference type="ARBA" id="ARBA00023292"/>
    </source>
</evidence>
<accession>A0A0N4VRV5</accession>
<dbReference type="AlphaFoldDB" id="A0A0N4VRV5"/>
<dbReference type="SUPFAM" id="SSF50242">
    <property type="entry name" value="TIMP-like"/>
    <property type="match status" value="1"/>
</dbReference>
<sequence length="111" mass="12525">MSGQCVCKVGVIGLACNRCAKGYQQSRSTVTPCIRIPVKEGGGGKGYLEKGGCRKCRAFPKKMNQKKYCKRDYVFQMFVTGKEVIESWARYNVVIENVFKRGVQEYRGILL</sequence>
<keyword evidence="2" id="KW-0964">Secreted</keyword>
<evidence type="ECO:0000256" key="2">
    <source>
        <dbReference type="ARBA" id="ARBA00022525"/>
    </source>
</evidence>
<keyword evidence="6" id="KW-0325">Glycoprotein</keyword>
<feature type="disulfide bond" evidence="8">
    <location>
        <begin position="19"/>
        <end position="33"/>
    </location>
</feature>
<gene>
    <name evidence="11" type="ORF">HPLM_LOCUS7</name>
</gene>
<evidence type="ECO:0000256" key="4">
    <source>
        <dbReference type="ARBA" id="ARBA00022737"/>
    </source>
</evidence>
<dbReference type="Gene3D" id="2.40.50.120">
    <property type="match status" value="1"/>
</dbReference>
<evidence type="ECO:0000256" key="3">
    <source>
        <dbReference type="ARBA" id="ARBA00022729"/>
    </source>
</evidence>
<dbReference type="Gene3D" id="2.10.25.10">
    <property type="entry name" value="Laminin"/>
    <property type="match status" value="1"/>
</dbReference>
<keyword evidence="4" id="KW-0677">Repeat</keyword>
<dbReference type="FunFam" id="2.10.25.10:FF:000048">
    <property type="entry name" value="Netrin 3"/>
    <property type="match status" value="1"/>
</dbReference>
<name>A0A0N4VRV5_HAEPC</name>
<dbReference type="Pfam" id="PF00053">
    <property type="entry name" value="EGF_laminin"/>
    <property type="match status" value="1"/>
</dbReference>
<dbReference type="Pfam" id="PF01759">
    <property type="entry name" value="NTR"/>
    <property type="match status" value="1"/>
</dbReference>
<proteinExistence type="predicted"/>
<evidence type="ECO:0000313" key="11">
    <source>
        <dbReference type="EMBL" id="VDO04054.1"/>
    </source>
</evidence>
<dbReference type="InterPro" id="IPR018933">
    <property type="entry name" value="Netrin_module_non-TIMP"/>
</dbReference>
<feature type="domain" description="NTR" evidence="10">
    <location>
        <begin position="53"/>
        <end position="111"/>
    </location>
</feature>
<keyword evidence="5 8" id="KW-1015">Disulfide bond</keyword>
<evidence type="ECO:0000259" key="9">
    <source>
        <dbReference type="PROSITE" id="PS50027"/>
    </source>
</evidence>
<dbReference type="STRING" id="6290.A0A0N4VRV5"/>
<organism evidence="13">
    <name type="scientific">Haemonchus placei</name>
    <name type="common">Barber's pole worm</name>
    <dbReference type="NCBI Taxonomy" id="6290"/>
    <lineage>
        <taxon>Eukaryota</taxon>
        <taxon>Metazoa</taxon>
        <taxon>Ecdysozoa</taxon>
        <taxon>Nematoda</taxon>
        <taxon>Chromadorea</taxon>
        <taxon>Rhabditida</taxon>
        <taxon>Rhabditina</taxon>
        <taxon>Rhabditomorpha</taxon>
        <taxon>Strongyloidea</taxon>
        <taxon>Trichostrongylidae</taxon>
        <taxon>Haemonchus</taxon>
    </lineage>
</organism>
<dbReference type="InterPro" id="IPR008993">
    <property type="entry name" value="TIMP-like_OB-fold"/>
</dbReference>